<dbReference type="KEGG" id="nar:Saro_0565"/>
<proteinExistence type="inferred from homology"/>
<dbReference type="HOGENOM" id="CLU_029507_1_2_5"/>
<evidence type="ECO:0000313" key="8">
    <source>
        <dbReference type="Proteomes" id="UP000009134"/>
    </source>
</evidence>
<dbReference type="EMBL" id="CP000248">
    <property type="protein sequence ID" value="ABD25012.1"/>
    <property type="molecule type" value="Genomic_DNA"/>
</dbReference>
<dbReference type="PROSITE" id="PS00460">
    <property type="entry name" value="GLUTATHIONE_PEROXID_1"/>
    <property type="match status" value="1"/>
</dbReference>
<dbReference type="PANTHER" id="PTHR11592:SF40">
    <property type="entry name" value="THIOREDOXIN_GLUTATHIONE PEROXIDASE BTUE"/>
    <property type="match status" value="1"/>
</dbReference>
<feature type="active site" evidence="4">
    <location>
        <position position="37"/>
    </location>
</feature>
<dbReference type="STRING" id="279238.Saro_0565"/>
<dbReference type="PRINTS" id="PR01011">
    <property type="entry name" value="GLUTPROXDASE"/>
</dbReference>
<accession>Q2GAW1</accession>
<organism evidence="7 8">
    <name type="scientific">Novosphingobium aromaticivorans (strain ATCC 700278 / DSM 12444 / CCUG 56034 / CIP 105152 / NBRC 16084 / F199)</name>
    <dbReference type="NCBI Taxonomy" id="279238"/>
    <lineage>
        <taxon>Bacteria</taxon>
        <taxon>Pseudomonadati</taxon>
        <taxon>Pseudomonadota</taxon>
        <taxon>Alphaproteobacteria</taxon>
        <taxon>Sphingomonadales</taxon>
        <taxon>Sphingomonadaceae</taxon>
        <taxon>Novosphingobium</taxon>
    </lineage>
</organism>
<dbReference type="PANTHER" id="PTHR11592">
    <property type="entry name" value="GLUTATHIONE PEROXIDASE"/>
    <property type="match status" value="1"/>
</dbReference>
<evidence type="ECO:0000256" key="4">
    <source>
        <dbReference type="PIRSR" id="PIRSR000303-1"/>
    </source>
</evidence>
<dbReference type="eggNOG" id="COG0386">
    <property type="taxonomic scope" value="Bacteria"/>
</dbReference>
<dbReference type="InterPro" id="IPR029759">
    <property type="entry name" value="GPX_AS"/>
</dbReference>
<dbReference type="InterPro" id="IPR036249">
    <property type="entry name" value="Thioredoxin-like_sf"/>
</dbReference>
<dbReference type="CDD" id="cd00340">
    <property type="entry name" value="GSH_Peroxidase"/>
    <property type="match status" value="1"/>
</dbReference>
<dbReference type="RefSeq" id="WP_011444226.1">
    <property type="nucleotide sequence ID" value="NC_007794.1"/>
</dbReference>
<dbReference type="PIRSF" id="PIRSF000303">
    <property type="entry name" value="Glutathion_perox"/>
    <property type="match status" value="1"/>
</dbReference>
<evidence type="ECO:0000259" key="6">
    <source>
        <dbReference type="PROSITE" id="PS51352"/>
    </source>
</evidence>
<sequence>MPDTLAAIPLTRIDGTADSLANHAGKVLLVVNVASKCGLTPQYEGLEALYKARKDEGLEVLGFPANDFGAQEPGSHEEIAEFCKLNYGVSFPLFAKADVTGPGKQPLYAALTEAAPTKQGPAQEFRDRLKGYGMTPTEDPEVLWNFEKFVIGRDGEVAARFAPGVTPDDPALLAAIDAELAK</sequence>
<evidence type="ECO:0000256" key="2">
    <source>
        <dbReference type="ARBA" id="ARBA00022559"/>
    </source>
</evidence>
<dbReference type="GO" id="GO:0034599">
    <property type="term" value="P:cellular response to oxidative stress"/>
    <property type="evidence" value="ECO:0007669"/>
    <property type="project" value="TreeGrafter"/>
</dbReference>
<evidence type="ECO:0000313" key="7">
    <source>
        <dbReference type="EMBL" id="ABD25012.1"/>
    </source>
</evidence>
<dbReference type="SUPFAM" id="SSF52833">
    <property type="entry name" value="Thioredoxin-like"/>
    <property type="match status" value="1"/>
</dbReference>
<evidence type="ECO:0000256" key="1">
    <source>
        <dbReference type="ARBA" id="ARBA00006926"/>
    </source>
</evidence>
<feature type="domain" description="Thioredoxin" evidence="6">
    <location>
        <begin position="1"/>
        <end position="181"/>
    </location>
</feature>
<dbReference type="AlphaFoldDB" id="Q2GAW1"/>
<keyword evidence="2 5" id="KW-0575">Peroxidase</keyword>
<dbReference type="Proteomes" id="UP000009134">
    <property type="component" value="Chromosome"/>
</dbReference>
<protein>
    <recommendedName>
        <fullName evidence="5">Glutathione peroxidase</fullName>
    </recommendedName>
</protein>
<dbReference type="Gene3D" id="3.40.30.10">
    <property type="entry name" value="Glutaredoxin"/>
    <property type="match status" value="1"/>
</dbReference>
<name>Q2GAW1_NOVAD</name>
<gene>
    <name evidence="7" type="ordered locus">Saro_0565</name>
</gene>
<reference evidence="8" key="1">
    <citation type="submission" date="2006-01" db="EMBL/GenBank/DDBJ databases">
        <title>Complete sequence of Novosphingobium aromaticivorans DSM 12444.</title>
        <authorList>
            <consortium name="US DOE Joint Genome Institute"/>
            <person name="Copeland A."/>
            <person name="Lucas S."/>
            <person name="Lapidus A."/>
            <person name="Barry K."/>
            <person name="Detter J.C."/>
            <person name="Glavina T."/>
            <person name="Hammon N."/>
            <person name="Israni S."/>
            <person name="Pitluck S."/>
            <person name="Chain P."/>
            <person name="Malfatti S."/>
            <person name="Shin M."/>
            <person name="Vergez L."/>
            <person name="Schmutz J."/>
            <person name="Larimer F."/>
            <person name="Land M."/>
            <person name="Kyrpides N."/>
            <person name="Ivanova N."/>
            <person name="Fredrickson J."/>
            <person name="Balkwill D."/>
            <person name="Romine M.F."/>
            <person name="Richardson P."/>
        </authorList>
    </citation>
    <scope>NUCLEOTIDE SEQUENCE [LARGE SCALE GENOMIC DNA]</scope>
    <source>
        <strain evidence="8">ATCC 700278 / DSM 12444 / CCUG 56034 / CIP 105152 / NBRC 16084 / F199</strain>
    </source>
</reference>
<dbReference type="InterPro" id="IPR000889">
    <property type="entry name" value="Glutathione_peroxidase"/>
</dbReference>
<keyword evidence="8" id="KW-1185">Reference proteome</keyword>
<comment type="similarity">
    <text evidence="1 5">Belongs to the glutathione peroxidase family.</text>
</comment>
<dbReference type="InterPro" id="IPR013766">
    <property type="entry name" value="Thioredoxin_domain"/>
</dbReference>
<dbReference type="Pfam" id="PF00255">
    <property type="entry name" value="GSHPx"/>
    <property type="match status" value="1"/>
</dbReference>
<keyword evidence="3 5" id="KW-0560">Oxidoreductase</keyword>
<dbReference type="PROSITE" id="PS51355">
    <property type="entry name" value="GLUTATHIONE_PEROXID_3"/>
    <property type="match status" value="1"/>
</dbReference>
<dbReference type="GO" id="GO:0004601">
    <property type="term" value="F:peroxidase activity"/>
    <property type="evidence" value="ECO:0007669"/>
    <property type="project" value="UniProtKB-KW"/>
</dbReference>
<evidence type="ECO:0000256" key="3">
    <source>
        <dbReference type="ARBA" id="ARBA00023002"/>
    </source>
</evidence>
<dbReference type="PROSITE" id="PS51352">
    <property type="entry name" value="THIOREDOXIN_2"/>
    <property type="match status" value="1"/>
</dbReference>
<evidence type="ECO:0000256" key="5">
    <source>
        <dbReference type="RuleBase" id="RU000499"/>
    </source>
</evidence>